<accession>A0ABU9YBN8</accession>
<keyword evidence="4 7" id="KW-0418">Kinase</keyword>
<keyword evidence="8" id="KW-1185">Reference proteome</keyword>
<dbReference type="EC" id="2.7.1.-" evidence="7"/>
<dbReference type="CDD" id="cd01167">
    <property type="entry name" value="bac_FRK"/>
    <property type="match status" value="1"/>
</dbReference>
<dbReference type="RefSeq" id="WP_343888467.1">
    <property type="nucleotide sequence ID" value="NZ_BAAAEH010000009.1"/>
</dbReference>
<organism evidence="7 8">
    <name type="scientific">Sphingomonas oligophenolica</name>
    <dbReference type="NCBI Taxonomy" id="301154"/>
    <lineage>
        <taxon>Bacteria</taxon>
        <taxon>Pseudomonadati</taxon>
        <taxon>Pseudomonadota</taxon>
        <taxon>Alphaproteobacteria</taxon>
        <taxon>Sphingomonadales</taxon>
        <taxon>Sphingomonadaceae</taxon>
        <taxon>Sphingomonas</taxon>
    </lineage>
</organism>
<evidence type="ECO:0000256" key="5">
    <source>
        <dbReference type="ARBA" id="ARBA00022840"/>
    </source>
</evidence>
<evidence type="ECO:0000313" key="7">
    <source>
        <dbReference type="EMBL" id="MEN2793234.1"/>
    </source>
</evidence>
<keyword evidence="5" id="KW-0067">ATP-binding</keyword>
<dbReference type="InterPro" id="IPR050306">
    <property type="entry name" value="PfkB_Carbo_kinase"/>
</dbReference>
<proteinExistence type="inferred from homology"/>
<evidence type="ECO:0000313" key="8">
    <source>
        <dbReference type="Proteomes" id="UP001419910"/>
    </source>
</evidence>
<evidence type="ECO:0000256" key="2">
    <source>
        <dbReference type="ARBA" id="ARBA00022679"/>
    </source>
</evidence>
<dbReference type="PANTHER" id="PTHR43085:SF1">
    <property type="entry name" value="PSEUDOURIDINE KINASE-RELATED"/>
    <property type="match status" value="1"/>
</dbReference>
<dbReference type="EMBL" id="JBDIME010000041">
    <property type="protein sequence ID" value="MEN2793234.1"/>
    <property type="molecule type" value="Genomic_DNA"/>
</dbReference>
<dbReference type="PROSITE" id="PS00584">
    <property type="entry name" value="PFKB_KINASES_2"/>
    <property type="match status" value="1"/>
</dbReference>
<dbReference type="SUPFAM" id="SSF53613">
    <property type="entry name" value="Ribokinase-like"/>
    <property type="match status" value="1"/>
</dbReference>
<dbReference type="InterPro" id="IPR029056">
    <property type="entry name" value="Ribokinase-like"/>
</dbReference>
<reference evidence="7 8" key="1">
    <citation type="submission" date="2024-05" db="EMBL/GenBank/DDBJ databases">
        <authorList>
            <person name="Liu Q."/>
            <person name="Xin Y.-H."/>
        </authorList>
    </citation>
    <scope>NUCLEOTIDE SEQUENCE [LARGE SCALE GENOMIC DNA]</scope>
    <source>
        <strain evidence="7 8">CGMCC 1.10181</strain>
    </source>
</reference>
<comment type="caution">
    <text evidence="7">The sequence shown here is derived from an EMBL/GenBank/DDBJ whole genome shotgun (WGS) entry which is preliminary data.</text>
</comment>
<evidence type="ECO:0000256" key="3">
    <source>
        <dbReference type="ARBA" id="ARBA00022741"/>
    </source>
</evidence>
<sequence length="321" mass="33197">MHLVCGEALYDLFVDDGDPGSAEVVLKAVAGGSPFNVAVGMARLGAKVGFASDLARDFLGERLAAQLAAEGVADSFLRRSAATTALAIVATDGLGQPGYSFTGLDTAVYCPAEVAIEQAGQEIRGIHMGSIAIVLPNSAGALVDLARCFADRALISLDPNVRLSIVPEPANWYRATEALRPHCHVIKLSDEDIAALYGDADQEAVCRAWLNDRTALVVLTRGAEGARMFTRAAGPIHIPAPATAVIDTVGAGDSFMAALLAGLTREGWVSGPAIASLDAQQLFDLGAFAARAAGVTCSRRGPVLPTALELEALDAVSMADV</sequence>
<feature type="domain" description="Carbohydrate kinase PfkB" evidence="6">
    <location>
        <begin position="5"/>
        <end position="304"/>
    </location>
</feature>
<name>A0ABU9YBN8_9SPHN</name>
<gene>
    <name evidence="7" type="ORF">ABC974_26660</name>
</gene>
<comment type="similarity">
    <text evidence="1">Belongs to the carbohydrate kinase PfkB family.</text>
</comment>
<dbReference type="InterPro" id="IPR011611">
    <property type="entry name" value="PfkB_dom"/>
</dbReference>
<keyword evidence="3" id="KW-0547">Nucleotide-binding</keyword>
<protein>
    <submittedName>
        <fullName evidence="7">Carbohydrate kinase</fullName>
        <ecNumber evidence="7">2.7.1.-</ecNumber>
    </submittedName>
</protein>
<keyword evidence="2 7" id="KW-0808">Transferase</keyword>
<evidence type="ECO:0000256" key="1">
    <source>
        <dbReference type="ARBA" id="ARBA00010688"/>
    </source>
</evidence>
<evidence type="ECO:0000259" key="6">
    <source>
        <dbReference type="Pfam" id="PF00294"/>
    </source>
</evidence>
<dbReference type="GO" id="GO:0016301">
    <property type="term" value="F:kinase activity"/>
    <property type="evidence" value="ECO:0007669"/>
    <property type="project" value="UniProtKB-KW"/>
</dbReference>
<dbReference type="InterPro" id="IPR002173">
    <property type="entry name" value="Carboh/pur_kinase_PfkB_CS"/>
</dbReference>
<dbReference type="Proteomes" id="UP001419910">
    <property type="component" value="Unassembled WGS sequence"/>
</dbReference>
<dbReference type="Gene3D" id="3.40.1190.20">
    <property type="match status" value="1"/>
</dbReference>
<dbReference type="Pfam" id="PF00294">
    <property type="entry name" value="PfkB"/>
    <property type="match status" value="1"/>
</dbReference>
<evidence type="ECO:0000256" key="4">
    <source>
        <dbReference type="ARBA" id="ARBA00022777"/>
    </source>
</evidence>
<dbReference type="PANTHER" id="PTHR43085">
    <property type="entry name" value="HEXOKINASE FAMILY MEMBER"/>
    <property type="match status" value="1"/>
</dbReference>